<dbReference type="InterPro" id="IPR011006">
    <property type="entry name" value="CheY-like_superfamily"/>
</dbReference>
<dbReference type="GO" id="GO:0000160">
    <property type="term" value="P:phosphorelay signal transduction system"/>
    <property type="evidence" value="ECO:0007669"/>
    <property type="project" value="InterPro"/>
</dbReference>
<keyword evidence="1" id="KW-0597">Phosphoprotein</keyword>
<evidence type="ECO:0000313" key="3">
    <source>
        <dbReference type="EMBL" id="MVO10024.1"/>
    </source>
</evidence>
<dbReference type="Pfam" id="PF00072">
    <property type="entry name" value="Response_reg"/>
    <property type="match status" value="1"/>
</dbReference>
<dbReference type="PANTHER" id="PTHR44520:SF2">
    <property type="entry name" value="RESPONSE REGULATOR RCP1"/>
    <property type="match status" value="1"/>
</dbReference>
<evidence type="ECO:0000313" key="4">
    <source>
        <dbReference type="Proteomes" id="UP000431264"/>
    </source>
</evidence>
<dbReference type="InterPro" id="IPR052893">
    <property type="entry name" value="TCS_response_regulator"/>
</dbReference>
<organism evidence="3 4">
    <name type="scientific">Flavobacterium profundi</name>
    <dbReference type="NCBI Taxonomy" id="1774945"/>
    <lineage>
        <taxon>Bacteria</taxon>
        <taxon>Pseudomonadati</taxon>
        <taxon>Bacteroidota</taxon>
        <taxon>Flavobacteriia</taxon>
        <taxon>Flavobacteriales</taxon>
        <taxon>Flavobacteriaceae</taxon>
        <taxon>Flavobacterium</taxon>
    </lineage>
</organism>
<dbReference type="SUPFAM" id="SSF52172">
    <property type="entry name" value="CheY-like"/>
    <property type="match status" value="1"/>
</dbReference>
<dbReference type="Gene3D" id="3.40.50.2300">
    <property type="match status" value="1"/>
</dbReference>
<dbReference type="AlphaFoldDB" id="A0A6I4IT40"/>
<protein>
    <submittedName>
        <fullName evidence="3">Response regulator</fullName>
    </submittedName>
</protein>
<reference evidence="4" key="1">
    <citation type="submission" date="2019-05" db="EMBL/GenBank/DDBJ databases">
        <title>Flavobacterium profundi sp. nov., isolated from a deep-sea seamount.</title>
        <authorList>
            <person name="Zhang D.-C."/>
        </authorList>
    </citation>
    <scope>NUCLEOTIDE SEQUENCE [LARGE SCALE GENOMIC DNA]</scope>
    <source>
        <strain evidence="4">TP390</strain>
    </source>
</reference>
<feature type="domain" description="Response regulatory" evidence="2">
    <location>
        <begin position="5"/>
        <end position="130"/>
    </location>
</feature>
<evidence type="ECO:0000259" key="2">
    <source>
        <dbReference type="PROSITE" id="PS50110"/>
    </source>
</evidence>
<name>A0A6I4IT40_9FLAO</name>
<dbReference type="Proteomes" id="UP000431264">
    <property type="component" value="Unassembled WGS sequence"/>
</dbReference>
<evidence type="ECO:0000256" key="1">
    <source>
        <dbReference type="PROSITE-ProRule" id="PRU00169"/>
    </source>
</evidence>
<accession>A0A6I4IT40</accession>
<dbReference type="SMART" id="SM00448">
    <property type="entry name" value="REC"/>
    <property type="match status" value="1"/>
</dbReference>
<dbReference type="RefSeq" id="WP_140998390.1">
    <property type="nucleotide sequence ID" value="NZ_VDCZ01000009.1"/>
</dbReference>
<proteinExistence type="predicted"/>
<dbReference type="PROSITE" id="PS50110">
    <property type="entry name" value="RESPONSE_REGULATORY"/>
    <property type="match status" value="1"/>
</dbReference>
<dbReference type="InterPro" id="IPR001789">
    <property type="entry name" value="Sig_transdc_resp-reg_receiver"/>
</dbReference>
<dbReference type="PANTHER" id="PTHR44520">
    <property type="entry name" value="RESPONSE REGULATOR RCP1-RELATED"/>
    <property type="match status" value="1"/>
</dbReference>
<feature type="modified residue" description="4-aspartylphosphate" evidence="1">
    <location>
        <position position="62"/>
    </location>
</feature>
<dbReference type="EMBL" id="WQLW01000009">
    <property type="protein sequence ID" value="MVO10024.1"/>
    <property type="molecule type" value="Genomic_DNA"/>
</dbReference>
<keyword evidence="4" id="KW-1185">Reference proteome</keyword>
<gene>
    <name evidence="3" type="ORF">GOQ30_12705</name>
</gene>
<comment type="caution">
    <text evidence="3">The sequence shown here is derived from an EMBL/GenBank/DDBJ whole genome shotgun (WGS) entry which is preliminary data.</text>
</comment>
<dbReference type="OrthoDB" id="673128at2"/>
<sequence>MKKKSIWIIDDDAIYKFVIQKLIAKSDLFDDVKTFSNGEEASNALKNEGNENTLLPDIILLDIEMPRMDGWEFLSEIEAFLKMEAQKNIKIFMSSSSIAFEDKVKVDNNPNINGYLTKPISYNDLLQIAM</sequence>